<feature type="domain" description="FAD dependent oxidoreductase" evidence="2">
    <location>
        <begin position="7"/>
        <end position="384"/>
    </location>
</feature>
<dbReference type="InterPro" id="IPR036188">
    <property type="entry name" value="FAD/NAD-bd_sf"/>
</dbReference>
<dbReference type="PANTHER" id="PTHR13847">
    <property type="entry name" value="SARCOSINE DEHYDROGENASE-RELATED"/>
    <property type="match status" value="1"/>
</dbReference>
<sequence>MNMATADAIVVGAGVMGASIALELSRAGFTCVVVDRGRAPGDGSTSASSGIVRFNYPTPDGVALSWESSARWDAWEDHLGLVPDQGLATVDRCGMAFLDVPIFPRDRMVALLTQAGIPVEEWGPGDLRAAYPGIDAGRHYPPKPVHSEAFLAEPRGELGAVYTPGAGYVGDPRLAVANLAEAGARQGVRFLLGHKVTGLRQVGTDWRVTLDDGQVLEAAVVVNAAGPWSSSVNRLAGVGDDFTVEVRPLRQEVHHLVAPAALGERFPILADADLGIYVRPDAAGHLLVGGTEPECDPLEWLDDPDESDPRPTQPRFEEQVWRAARRFPELAVPNRARGLAGVYDAASDWTPVYDRVDADGFFVAMATSGNQFKNAPSVGSLMATLIQEVLAGHDHDADPVRFEATYTGGCVDLGAFSRKRARNTATSGTVFG</sequence>
<dbReference type="Gene3D" id="3.30.9.10">
    <property type="entry name" value="D-Amino Acid Oxidase, subunit A, domain 2"/>
    <property type="match status" value="1"/>
</dbReference>
<dbReference type="EMBL" id="BAAAQQ010000001">
    <property type="protein sequence ID" value="GAA2114001.1"/>
    <property type="molecule type" value="Genomic_DNA"/>
</dbReference>
<comment type="caution">
    <text evidence="3">The sequence shown here is derived from an EMBL/GenBank/DDBJ whole genome shotgun (WGS) entry which is preliminary data.</text>
</comment>
<organism evidence="3 4">
    <name type="scientific">Nocardioides bigeumensis</name>
    <dbReference type="NCBI Taxonomy" id="433657"/>
    <lineage>
        <taxon>Bacteria</taxon>
        <taxon>Bacillati</taxon>
        <taxon>Actinomycetota</taxon>
        <taxon>Actinomycetes</taxon>
        <taxon>Propionibacteriales</taxon>
        <taxon>Nocardioidaceae</taxon>
        <taxon>Nocardioides</taxon>
    </lineage>
</organism>
<keyword evidence="4" id="KW-1185">Reference proteome</keyword>
<keyword evidence="1" id="KW-0560">Oxidoreductase</keyword>
<gene>
    <name evidence="3" type="ORF">GCM10009843_02220</name>
</gene>
<dbReference type="Pfam" id="PF01266">
    <property type="entry name" value="DAO"/>
    <property type="match status" value="1"/>
</dbReference>
<dbReference type="Gene3D" id="3.50.50.60">
    <property type="entry name" value="FAD/NAD(P)-binding domain"/>
    <property type="match status" value="1"/>
</dbReference>
<dbReference type="PANTHER" id="PTHR13847:SF287">
    <property type="entry name" value="FAD-DEPENDENT OXIDOREDUCTASE DOMAIN-CONTAINING PROTEIN 1"/>
    <property type="match status" value="1"/>
</dbReference>
<dbReference type="InterPro" id="IPR006076">
    <property type="entry name" value="FAD-dep_OxRdtase"/>
</dbReference>
<name>A0ABN2XNQ8_9ACTN</name>
<protein>
    <submittedName>
        <fullName evidence="3">FAD-dependent oxidoreductase</fullName>
    </submittedName>
</protein>
<reference evidence="3 4" key="1">
    <citation type="journal article" date="2019" name="Int. J. Syst. Evol. Microbiol.">
        <title>The Global Catalogue of Microorganisms (GCM) 10K type strain sequencing project: providing services to taxonomists for standard genome sequencing and annotation.</title>
        <authorList>
            <consortium name="The Broad Institute Genomics Platform"/>
            <consortium name="The Broad Institute Genome Sequencing Center for Infectious Disease"/>
            <person name="Wu L."/>
            <person name="Ma J."/>
        </authorList>
    </citation>
    <scope>NUCLEOTIDE SEQUENCE [LARGE SCALE GENOMIC DNA]</scope>
    <source>
        <strain evidence="3 4">JCM 16021</strain>
    </source>
</reference>
<evidence type="ECO:0000259" key="2">
    <source>
        <dbReference type="Pfam" id="PF01266"/>
    </source>
</evidence>
<dbReference type="SUPFAM" id="SSF51905">
    <property type="entry name" value="FAD/NAD(P)-binding domain"/>
    <property type="match status" value="1"/>
</dbReference>
<dbReference type="Proteomes" id="UP001500575">
    <property type="component" value="Unassembled WGS sequence"/>
</dbReference>
<evidence type="ECO:0000256" key="1">
    <source>
        <dbReference type="ARBA" id="ARBA00023002"/>
    </source>
</evidence>
<evidence type="ECO:0000313" key="3">
    <source>
        <dbReference type="EMBL" id="GAA2114001.1"/>
    </source>
</evidence>
<evidence type="ECO:0000313" key="4">
    <source>
        <dbReference type="Proteomes" id="UP001500575"/>
    </source>
</evidence>
<proteinExistence type="predicted"/>
<accession>A0ABN2XNQ8</accession>